<reference evidence="1 2" key="1">
    <citation type="journal article" date="2022" name="bioRxiv">
        <title>The genome of the oomycete Peronosclerospora sorghi, a cosmopolitan pathogen of maize and sorghum, is inflated with dispersed pseudogenes.</title>
        <authorList>
            <person name="Fletcher K."/>
            <person name="Martin F."/>
            <person name="Isakeit T."/>
            <person name="Cavanaugh K."/>
            <person name="Magill C."/>
            <person name="Michelmore R."/>
        </authorList>
    </citation>
    <scope>NUCLEOTIDE SEQUENCE [LARGE SCALE GENOMIC DNA]</scope>
    <source>
        <strain evidence="1">P6</strain>
    </source>
</reference>
<keyword evidence="2" id="KW-1185">Reference proteome</keyword>
<proteinExistence type="predicted"/>
<name>A0ACC0VQ65_9STRA</name>
<organism evidence="1 2">
    <name type="scientific">Peronosclerospora sorghi</name>
    <dbReference type="NCBI Taxonomy" id="230839"/>
    <lineage>
        <taxon>Eukaryota</taxon>
        <taxon>Sar</taxon>
        <taxon>Stramenopiles</taxon>
        <taxon>Oomycota</taxon>
        <taxon>Peronosporomycetes</taxon>
        <taxon>Peronosporales</taxon>
        <taxon>Peronosporaceae</taxon>
        <taxon>Peronosclerospora</taxon>
    </lineage>
</organism>
<gene>
    <name evidence="1" type="ORF">PsorP6_004629</name>
</gene>
<accession>A0ACC0VQ65</accession>
<protein>
    <submittedName>
        <fullName evidence="1">Uncharacterized protein</fullName>
    </submittedName>
</protein>
<dbReference type="Proteomes" id="UP001163321">
    <property type="component" value="Chromosome 8"/>
</dbReference>
<sequence>MKKRHFMVLDAGDLLEPQEYAVERSEAISNAGSAGGASMMHSLMNFLDLGPASLLLKNSSAVTVETSQEEGFDKAGREAMLIRLLKKLNKTNYNHEARVIKEKMNRSAVLLYKDMGDISRAIASYLADEDHEYQMNALSYIRYSYGDR</sequence>
<evidence type="ECO:0000313" key="1">
    <source>
        <dbReference type="EMBL" id="KAI9908074.1"/>
    </source>
</evidence>
<dbReference type="EMBL" id="CM047587">
    <property type="protein sequence ID" value="KAI9908074.1"/>
    <property type="molecule type" value="Genomic_DNA"/>
</dbReference>
<evidence type="ECO:0000313" key="2">
    <source>
        <dbReference type="Proteomes" id="UP001163321"/>
    </source>
</evidence>
<comment type="caution">
    <text evidence="1">The sequence shown here is derived from an EMBL/GenBank/DDBJ whole genome shotgun (WGS) entry which is preliminary data.</text>
</comment>